<evidence type="ECO:0000256" key="5">
    <source>
        <dbReference type="ARBA" id="ARBA00022598"/>
    </source>
</evidence>
<keyword evidence="7" id="KW-0067">ATP-binding</keyword>
<dbReference type="Pfam" id="PF03129">
    <property type="entry name" value="HGTP_anticodon"/>
    <property type="match status" value="1"/>
</dbReference>
<dbReference type="PRINTS" id="PR01047">
    <property type="entry name" value="TRNASYNTHTHR"/>
</dbReference>
<dbReference type="Gene3D" id="3.40.50.800">
    <property type="entry name" value="Anticodon-binding domain"/>
    <property type="match status" value="1"/>
</dbReference>
<dbReference type="CDD" id="cd00771">
    <property type="entry name" value="ThrRS_core"/>
    <property type="match status" value="1"/>
</dbReference>
<dbReference type="InterPro" id="IPR012675">
    <property type="entry name" value="Beta-grasp_dom_sf"/>
</dbReference>
<dbReference type="GO" id="GO:0004829">
    <property type="term" value="F:threonine-tRNA ligase activity"/>
    <property type="evidence" value="ECO:0007669"/>
    <property type="project" value="UniProtKB-EC"/>
</dbReference>
<dbReference type="InterPro" id="IPR045864">
    <property type="entry name" value="aa-tRNA-synth_II/BPL/LPL"/>
</dbReference>
<evidence type="ECO:0000256" key="11">
    <source>
        <dbReference type="ARBA" id="ARBA00049515"/>
    </source>
</evidence>
<sequence>MEAAQKAVQSVTDGVKNVAIGGDKKAPGAKKEKKAAKAGAGDASAGLLELKPAPEFLQSRLDLFDRLKKRQDEDFAKKPREPITITMPDGSIKAGTSYETTPGDIAKGISNSLYKRTVVARLDGDKEQLWDLDRPLEKSCRLELLDFEDEQGKMVFWHSSAHILGEASERRFGCSLCIGPPIDNGFYYEMALPESAAVQTTDWKPLETIVSSIVKEKQKFERLALTKEELLEMFSYNKYKQHIIKDKIADGTSTTVYRNGPLIDLCRGPHVPDTGRIESFAIMKNSASYFLGDNNNDSLQRIYGVSFPDKKKMAEHKKFLEEAAKRDHRKIGRDQELFFFSDLSPGSAMWLPHGTRIYNTLLDYIRQQYWKRNYQEVITPNMYNSELWKTSGHWDHYKDDMFVIDMEEEVKFGLKPMNCPGHCIMFGHRERSHRELPWRVADFGVLHRNEATGALSGLTRVRRFVQDDAHIFCREDQIKGEISDLFDFLHEMYGLLGMTFKLKLSTRPEKFMGQIETWDRAEAMLRESLDEFASAEGGVAWTLNEGDGAFYGPKIDITIVDCLNRDWQCATIQLDFMQPQNFNLEYMTAETTVAKTKEPEATDAPASGPPKVKVKNPQAVIDSAHAAKEAAKEIITPSKDGKEAPKKFERFLKPLSSGCARPVMIHRAMCGSIERFTAILCEHYAGKWPFWLSPRQILVIPVGVGFFPYAEEVAAIFKKEKMFVDIDLSGNTLQKKIRTGQLAQYNFIFVVGDEERQGRQVNVRYRDDTSAQDRGNPIGIDEAVEKIAKLRDERGSYNPFPSIVKPAAKEAA</sequence>
<dbReference type="InterPro" id="IPR018163">
    <property type="entry name" value="Thr/Ala-tRNA-synth_IIc_edit"/>
</dbReference>
<keyword evidence="9" id="KW-0030">Aminoacyl-tRNA synthetase</keyword>
<dbReference type="AlphaFoldDB" id="A0AAI8YL34"/>
<dbReference type="FunFam" id="3.40.50.800:FF:000003">
    <property type="entry name" value="Threonine--tRNA ligase 2, cytoplasmic"/>
    <property type="match status" value="1"/>
</dbReference>
<dbReference type="InterPro" id="IPR006195">
    <property type="entry name" value="aa-tRNA-synth_II"/>
</dbReference>
<dbReference type="EMBL" id="CAUWAG010000012">
    <property type="protein sequence ID" value="CAJ2508732.1"/>
    <property type="molecule type" value="Genomic_DNA"/>
</dbReference>
<dbReference type="Gene3D" id="3.30.930.10">
    <property type="entry name" value="Bira Bifunctional Protein, Domain 2"/>
    <property type="match status" value="1"/>
</dbReference>
<evidence type="ECO:0000313" key="16">
    <source>
        <dbReference type="Proteomes" id="UP001295740"/>
    </source>
</evidence>
<feature type="domain" description="TGS" evidence="14">
    <location>
        <begin position="81"/>
        <end position="146"/>
    </location>
</feature>
<evidence type="ECO:0000256" key="1">
    <source>
        <dbReference type="ARBA" id="ARBA00004496"/>
    </source>
</evidence>
<evidence type="ECO:0000313" key="15">
    <source>
        <dbReference type="EMBL" id="CAJ2508732.1"/>
    </source>
</evidence>
<dbReference type="FunFam" id="3.30.980.10:FF:000005">
    <property type="entry name" value="Threonyl-tRNA synthetase, mitochondrial"/>
    <property type="match status" value="1"/>
</dbReference>
<feature type="domain" description="Aminoacyl-transfer RNA synthetases class-II family profile" evidence="13">
    <location>
        <begin position="352"/>
        <end position="799"/>
    </location>
</feature>
<keyword evidence="8" id="KW-0648">Protein biosynthesis</keyword>
<dbReference type="Pfam" id="PF02824">
    <property type="entry name" value="TGS"/>
    <property type="match status" value="1"/>
</dbReference>
<dbReference type="Gene3D" id="3.30.980.10">
    <property type="entry name" value="Threonyl-trna Synthetase, Chain A, domain 2"/>
    <property type="match status" value="1"/>
</dbReference>
<dbReference type="InterPro" id="IPR012676">
    <property type="entry name" value="TGS-like"/>
</dbReference>
<feature type="region of interest" description="Disordered" evidence="12">
    <location>
        <begin position="1"/>
        <end position="44"/>
    </location>
</feature>
<dbReference type="GO" id="GO:0005524">
    <property type="term" value="F:ATP binding"/>
    <property type="evidence" value="ECO:0007669"/>
    <property type="project" value="UniProtKB-KW"/>
</dbReference>
<dbReference type="Gene3D" id="3.10.20.30">
    <property type="match status" value="1"/>
</dbReference>
<dbReference type="SUPFAM" id="SSF55681">
    <property type="entry name" value="Class II aaRS and biotin synthetases"/>
    <property type="match status" value="1"/>
</dbReference>
<evidence type="ECO:0000259" key="14">
    <source>
        <dbReference type="PROSITE" id="PS51880"/>
    </source>
</evidence>
<dbReference type="EC" id="6.1.1.3" evidence="3"/>
<dbReference type="FunFam" id="3.10.20.30:FF:000006">
    <property type="entry name" value="Threonine--tRNA ligase, cytoplasmic"/>
    <property type="match status" value="1"/>
</dbReference>
<dbReference type="NCBIfam" id="TIGR00418">
    <property type="entry name" value="thrS"/>
    <property type="match status" value="1"/>
</dbReference>
<keyword evidence="16" id="KW-1185">Reference proteome</keyword>
<dbReference type="InterPro" id="IPR004095">
    <property type="entry name" value="TGS"/>
</dbReference>
<dbReference type="PROSITE" id="PS51880">
    <property type="entry name" value="TGS"/>
    <property type="match status" value="1"/>
</dbReference>
<reference evidence="15" key="1">
    <citation type="submission" date="2023-10" db="EMBL/GenBank/DDBJ databases">
        <authorList>
            <person name="Hackl T."/>
        </authorList>
    </citation>
    <scope>NUCLEOTIDE SEQUENCE</scope>
</reference>
<dbReference type="InterPro" id="IPR002314">
    <property type="entry name" value="aa-tRNA-synt_IIb"/>
</dbReference>
<evidence type="ECO:0000256" key="9">
    <source>
        <dbReference type="ARBA" id="ARBA00023146"/>
    </source>
</evidence>
<dbReference type="CDD" id="cd00860">
    <property type="entry name" value="ThrRS_anticodon"/>
    <property type="match status" value="1"/>
</dbReference>
<evidence type="ECO:0000256" key="6">
    <source>
        <dbReference type="ARBA" id="ARBA00022741"/>
    </source>
</evidence>
<proteinExistence type="inferred from homology"/>
<evidence type="ECO:0000256" key="12">
    <source>
        <dbReference type="SAM" id="MobiDB-lite"/>
    </source>
</evidence>
<evidence type="ECO:0000259" key="13">
    <source>
        <dbReference type="PROSITE" id="PS50862"/>
    </source>
</evidence>
<dbReference type="InterPro" id="IPR036621">
    <property type="entry name" value="Anticodon-bd_dom_sf"/>
</dbReference>
<dbReference type="SUPFAM" id="SSF55186">
    <property type="entry name" value="ThrRS/AlaRS common domain"/>
    <property type="match status" value="1"/>
</dbReference>
<dbReference type="GO" id="GO:0006435">
    <property type="term" value="P:threonyl-tRNA aminoacylation"/>
    <property type="evidence" value="ECO:0007669"/>
    <property type="project" value="InterPro"/>
</dbReference>
<comment type="similarity">
    <text evidence="2">Belongs to the class-II aminoacyl-tRNA synthetase family.</text>
</comment>
<dbReference type="InterPro" id="IPR033728">
    <property type="entry name" value="ThrRS_core"/>
</dbReference>
<evidence type="ECO:0000256" key="4">
    <source>
        <dbReference type="ARBA" id="ARBA00022490"/>
    </source>
</evidence>
<evidence type="ECO:0000256" key="7">
    <source>
        <dbReference type="ARBA" id="ARBA00022840"/>
    </source>
</evidence>
<evidence type="ECO:0000256" key="2">
    <source>
        <dbReference type="ARBA" id="ARBA00008226"/>
    </source>
</evidence>
<dbReference type="InterPro" id="IPR012947">
    <property type="entry name" value="tRNA_SAD"/>
</dbReference>
<comment type="subcellular location">
    <subcellularLocation>
        <location evidence="1">Cytoplasm</location>
    </subcellularLocation>
</comment>
<dbReference type="Pfam" id="PF07973">
    <property type="entry name" value="tRNA_SAD"/>
    <property type="match status" value="1"/>
</dbReference>
<dbReference type="PANTHER" id="PTHR11451:SF46">
    <property type="entry name" value="THREONINE--TRNA LIGASE"/>
    <property type="match status" value="1"/>
</dbReference>
<dbReference type="InterPro" id="IPR047246">
    <property type="entry name" value="ThrRS_anticodon"/>
</dbReference>
<dbReference type="Proteomes" id="UP001295740">
    <property type="component" value="Unassembled WGS sequence"/>
</dbReference>
<dbReference type="InterPro" id="IPR004154">
    <property type="entry name" value="Anticodon-bd"/>
</dbReference>
<organism evidence="15 16">
    <name type="scientific">Anthostomella pinea</name>
    <dbReference type="NCBI Taxonomy" id="933095"/>
    <lineage>
        <taxon>Eukaryota</taxon>
        <taxon>Fungi</taxon>
        <taxon>Dikarya</taxon>
        <taxon>Ascomycota</taxon>
        <taxon>Pezizomycotina</taxon>
        <taxon>Sordariomycetes</taxon>
        <taxon>Xylariomycetidae</taxon>
        <taxon>Xylariales</taxon>
        <taxon>Xylariaceae</taxon>
        <taxon>Anthostomella</taxon>
    </lineage>
</organism>
<protein>
    <recommendedName>
        <fullName evidence="3">threonine--tRNA ligase</fullName>
        <ecNumber evidence="3">6.1.1.3</ecNumber>
    </recommendedName>
    <alternativeName>
        <fullName evidence="10">Threonyl-tRNA synthetase</fullName>
    </alternativeName>
</protein>
<dbReference type="SUPFAM" id="SSF52954">
    <property type="entry name" value="Class II aaRS ABD-related"/>
    <property type="match status" value="1"/>
</dbReference>
<dbReference type="SMART" id="SM00863">
    <property type="entry name" value="tRNA_SAD"/>
    <property type="match status" value="1"/>
</dbReference>
<comment type="caution">
    <text evidence="15">The sequence shown here is derived from an EMBL/GenBank/DDBJ whole genome shotgun (WGS) entry which is preliminary data.</text>
</comment>
<evidence type="ECO:0000256" key="10">
    <source>
        <dbReference type="ARBA" id="ARBA00031900"/>
    </source>
</evidence>
<dbReference type="CDD" id="cd01667">
    <property type="entry name" value="TGS_ThrRS"/>
    <property type="match status" value="1"/>
</dbReference>
<accession>A0AAI8YL34</accession>
<dbReference type="HAMAP" id="MF_00184">
    <property type="entry name" value="Thr_tRNA_synth"/>
    <property type="match status" value="1"/>
</dbReference>
<dbReference type="Pfam" id="PF00587">
    <property type="entry name" value="tRNA-synt_2b"/>
    <property type="match status" value="1"/>
</dbReference>
<dbReference type="GO" id="GO:0005739">
    <property type="term" value="C:mitochondrion"/>
    <property type="evidence" value="ECO:0007669"/>
    <property type="project" value="TreeGrafter"/>
</dbReference>
<comment type="catalytic activity">
    <reaction evidence="11">
        <text>tRNA(Thr) + L-threonine + ATP = L-threonyl-tRNA(Thr) + AMP + diphosphate + H(+)</text>
        <dbReference type="Rhea" id="RHEA:24624"/>
        <dbReference type="Rhea" id="RHEA-COMP:9670"/>
        <dbReference type="Rhea" id="RHEA-COMP:9704"/>
        <dbReference type="ChEBI" id="CHEBI:15378"/>
        <dbReference type="ChEBI" id="CHEBI:30616"/>
        <dbReference type="ChEBI" id="CHEBI:33019"/>
        <dbReference type="ChEBI" id="CHEBI:57926"/>
        <dbReference type="ChEBI" id="CHEBI:78442"/>
        <dbReference type="ChEBI" id="CHEBI:78534"/>
        <dbReference type="ChEBI" id="CHEBI:456215"/>
        <dbReference type="EC" id="6.1.1.3"/>
    </reaction>
</comment>
<keyword evidence="5" id="KW-0436">Ligase</keyword>
<dbReference type="InterPro" id="IPR002320">
    <property type="entry name" value="Thr-tRNA-ligase_IIa"/>
</dbReference>
<dbReference type="SUPFAM" id="SSF81271">
    <property type="entry name" value="TGS-like"/>
    <property type="match status" value="1"/>
</dbReference>
<keyword evidence="4" id="KW-0963">Cytoplasm</keyword>
<keyword evidence="6" id="KW-0547">Nucleotide-binding</keyword>
<dbReference type="PANTHER" id="PTHR11451">
    <property type="entry name" value="THREONINE-TRNA LIGASE"/>
    <property type="match status" value="1"/>
</dbReference>
<name>A0AAI8YL34_9PEZI</name>
<evidence type="ECO:0000256" key="3">
    <source>
        <dbReference type="ARBA" id="ARBA00013163"/>
    </source>
</evidence>
<dbReference type="PROSITE" id="PS50862">
    <property type="entry name" value="AA_TRNA_LIGASE_II"/>
    <property type="match status" value="1"/>
</dbReference>
<gene>
    <name evidence="15" type="ORF">KHLLAP_LOCUS9200</name>
</gene>
<evidence type="ECO:0000256" key="8">
    <source>
        <dbReference type="ARBA" id="ARBA00022917"/>
    </source>
</evidence>